<feature type="non-terminal residue" evidence="5">
    <location>
        <position position="1"/>
    </location>
</feature>
<evidence type="ECO:0000313" key="5">
    <source>
        <dbReference type="EMBL" id="KAK8767165.1"/>
    </source>
</evidence>
<dbReference type="GO" id="GO:0008237">
    <property type="term" value="F:metallopeptidase activity"/>
    <property type="evidence" value="ECO:0007669"/>
    <property type="project" value="UniProtKB-KW"/>
</dbReference>
<comment type="caution">
    <text evidence="5">The sequence shown here is derived from an EMBL/GenBank/DDBJ whole genome shotgun (WGS) entry which is preliminary data.</text>
</comment>
<accession>A0AAQ4DXH5</accession>
<evidence type="ECO:0000256" key="2">
    <source>
        <dbReference type="ARBA" id="ARBA00022801"/>
    </source>
</evidence>
<keyword evidence="3" id="KW-0862">Zinc</keyword>
<dbReference type="SUPFAM" id="SSF55486">
    <property type="entry name" value="Metalloproteases ('zincins'), catalytic domain"/>
    <property type="match status" value="1"/>
</dbReference>
<dbReference type="PANTHER" id="PTHR11905">
    <property type="entry name" value="ADAM A DISINTEGRIN AND METALLOPROTEASE DOMAIN"/>
    <property type="match status" value="1"/>
</dbReference>
<dbReference type="Proteomes" id="UP001321473">
    <property type="component" value="Unassembled WGS sequence"/>
</dbReference>
<reference evidence="5 6" key="1">
    <citation type="journal article" date="2023" name="Arcadia Sci">
        <title>De novo assembly of a long-read Amblyomma americanum tick genome.</title>
        <authorList>
            <person name="Chou S."/>
            <person name="Poskanzer K.E."/>
            <person name="Rollins M."/>
            <person name="Thuy-Boun P.S."/>
        </authorList>
    </citation>
    <scope>NUCLEOTIDE SEQUENCE [LARGE SCALE GENOMIC DNA]</scope>
    <source>
        <strain evidence="5">F_SG_1</strain>
        <tissue evidence="5">Salivary glands</tissue>
    </source>
</reference>
<keyword evidence="4" id="KW-0482">Metalloprotease</keyword>
<keyword evidence="1" id="KW-0645">Protease</keyword>
<name>A0AAQ4DXH5_AMBAM</name>
<sequence length="326" mass="36416">SSEADNDQRTLVFQAPDLVGIEKLKPDQRLYSGRNFLIGRNPCEERDPLGPPLELHKLGSSPETTWKPSALFGKARLFVLETERMRRKFVGAFWVALLCVVLGEEQPEAEEDRITLGLYVLYDDAFNNRAAFKQSDEELTSYFTVLVNTAQAYFRGLRDPSLTLTLVGSKRLWDQEIISYVEENRKKFVDAAATLPRLEDAVRWNKSVPEGVDVVFLITGIETKTREDSFTKDWKGLSVPKTICFSAGTEMAKAAGIAHDDGETFNGATVMALQVALLLGASKDSRLTRRCPSTGGFLTSSMKGGIHPYLSECSKNALQGFYYRHL</sequence>
<dbReference type="GO" id="GO:0006509">
    <property type="term" value="P:membrane protein ectodomain proteolysis"/>
    <property type="evidence" value="ECO:0007669"/>
    <property type="project" value="TreeGrafter"/>
</dbReference>
<keyword evidence="2" id="KW-0378">Hydrolase</keyword>
<keyword evidence="6" id="KW-1185">Reference proteome</keyword>
<evidence type="ECO:0000256" key="3">
    <source>
        <dbReference type="ARBA" id="ARBA00022833"/>
    </source>
</evidence>
<dbReference type="AlphaFoldDB" id="A0AAQ4DXH5"/>
<gene>
    <name evidence="5" type="ORF">V5799_006054</name>
</gene>
<dbReference type="PANTHER" id="PTHR11905:SF159">
    <property type="entry name" value="ADAM METALLOPROTEASE"/>
    <property type="match status" value="1"/>
</dbReference>
<evidence type="ECO:0000256" key="1">
    <source>
        <dbReference type="ARBA" id="ARBA00022670"/>
    </source>
</evidence>
<organism evidence="5 6">
    <name type="scientific">Amblyomma americanum</name>
    <name type="common">Lone star tick</name>
    <dbReference type="NCBI Taxonomy" id="6943"/>
    <lineage>
        <taxon>Eukaryota</taxon>
        <taxon>Metazoa</taxon>
        <taxon>Ecdysozoa</taxon>
        <taxon>Arthropoda</taxon>
        <taxon>Chelicerata</taxon>
        <taxon>Arachnida</taxon>
        <taxon>Acari</taxon>
        <taxon>Parasitiformes</taxon>
        <taxon>Ixodida</taxon>
        <taxon>Ixodoidea</taxon>
        <taxon>Ixodidae</taxon>
        <taxon>Amblyomminae</taxon>
        <taxon>Amblyomma</taxon>
    </lineage>
</organism>
<protein>
    <submittedName>
        <fullName evidence="5">Uncharacterized protein</fullName>
    </submittedName>
</protein>
<evidence type="ECO:0000313" key="6">
    <source>
        <dbReference type="Proteomes" id="UP001321473"/>
    </source>
</evidence>
<proteinExistence type="predicted"/>
<dbReference type="EMBL" id="JARKHS020025692">
    <property type="protein sequence ID" value="KAK8767165.1"/>
    <property type="molecule type" value="Genomic_DNA"/>
</dbReference>
<dbReference type="Gene3D" id="3.40.390.10">
    <property type="entry name" value="Collagenase (Catalytic Domain)"/>
    <property type="match status" value="1"/>
</dbReference>
<dbReference type="InterPro" id="IPR024079">
    <property type="entry name" value="MetalloPept_cat_dom_sf"/>
</dbReference>
<evidence type="ECO:0000256" key="4">
    <source>
        <dbReference type="ARBA" id="ARBA00023049"/>
    </source>
</evidence>